<dbReference type="OrthoDB" id="1421800at2"/>
<gene>
    <name evidence="1" type="ORF">DDR33_13975</name>
</gene>
<evidence type="ECO:0000313" key="2">
    <source>
        <dbReference type="Proteomes" id="UP000245647"/>
    </source>
</evidence>
<reference evidence="1 2" key="1">
    <citation type="submission" date="2018-04" db="EMBL/GenBank/DDBJ databases">
        <title>Pedobacter chongqingensis sp. nov., isolated from a rottenly hemp rope.</title>
        <authorList>
            <person name="Cai Y."/>
        </authorList>
    </citation>
    <scope>NUCLEOTIDE SEQUENCE [LARGE SCALE GENOMIC DNA]</scope>
    <source>
        <strain evidence="1 2">FJ4-8</strain>
    </source>
</reference>
<dbReference type="EMBL" id="QEAS01000011">
    <property type="protein sequence ID" value="PWG79907.1"/>
    <property type="molecule type" value="Genomic_DNA"/>
</dbReference>
<dbReference type="Proteomes" id="UP000245647">
    <property type="component" value="Unassembled WGS sequence"/>
</dbReference>
<name>A0A2U2PES9_9SPHI</name>
<dbReference type="AlphaFoldDB" id="A0A2U2PES9"/>
<keyword evidence="2" id="KW-1185">Reference proteome</keyword>
<evidence type="ECO:0000313" key="1">
    <source>
        <dbReference type="EMBL" id="PWG79907.1"/>
    </source>
</evidence>
<protein>
    <submittedName>
        <fullName evidence="1">Uncharacterized protein</fullName>
    </submittedName>
</protein>
<accession>A0A2U2PES9</accession>
<organism evidence="1 2">
    <name type="scientific">Pararcticibacter amylolyticus</name>
    <dbReference type="NCBI Taxonomy" id="2173175"/>
    <lineage>
        <taxon>Bacteria</taxon>
        <taxon>Pseudomonadati</taxon>
        <taxon>Bacteroidota</taxon>
        <taxon>Sphingobacteriia</taxon>
        <taxon>Sphingobacteriales</taxon>
        <taxon>Sphingobacteriaceae</taxon>
        <taxon>Pararcticibacter</taxon>
    </lineage>
</organism>
<dbReference type="RefSeq" id="WP_109416424.1">
    <property type="nucleotide sequence ID" value="NZ_QEAS01000011.1"/>
</dbReference>
<comment type="caution">
    <text evidence="1">The sequence shown here is derived from an EMBL/GenBank/DDBJ whole genome shotgun (WGS) entry which is preliminary data.</text>
</comment>
<proteinExistence type="predicted"/>
<sequence length="150" mass="17588">MSILIHIGFWGIDTEFGLVGKIRPGYEYKIPARCLWKTFSIEGRNLYLWPVLLMRKYWIYDSNADSLFTAFFFAQEYFKAEKPDDQSEASWPETIFFVKSMLQLCEELLLKEHSGYKGERMVVTPELYEYALEVLKVYDAGGAEHYPPSK</sequence>